<proteinExistence type="predicted"/>
<protein>
    <submittedName>
        <fullName evidence="4">Uncharacterized protein</fullName>
    </submittedName>
</protein>
<evidence type="ECO:0000256" key="3">
    <source>
        <dbReference type="SAM" id="SignalP"/>
    </source>
</evidence>
<dbReference type="AlphaFoldDB" id="A0A9W8A8G9"/>
<evidence type="ECO:0000256" key="1">
    <source>
        <dbReference type="SAM" id="MobiDB-lite"/>
    </source>
</evidence>
<feature type="signal peptide" evidence="3">
    <location>
        <begin position="1"/>
        <end position="19"/>
    </location>
</feature>
<dbReference type="Proteomes" id="UP001150569">
    <property type="component" value="Unassembled WGS sequence"/>
</dbReference>
<evidence type="ECO:0000313" key="5">
    <source>
        <dbReference type="Proteomes" id="UP001150569"/>
    </source>
</evidence>
<reference evidence="4" key="1">
    <citation type="submission" date="2022-07" db="EMBL/GenBank/DDBJ databases">
        <title>Phylogenomic reconstructions and comparative analyses of Kickxellomycotina fungi.</title>
        <authorList>
            <person name="Reynolds N.K."/>
            <person name="Stajich J.E."/>
            <person name="Barry K."/>
            <person name="Grigoriev I.V."/>
            <person name="Crous P."/>
            <person name="Smith M.E."/>
        </authorList>
    </citation>
    <scope>NUCLEOTIDE SEQUENCE</scope>
    <source>
        <strain evidence="4">RSA 861</strain>
    </source>
</reference>
<keyword evidence="3" id="KW-0732">Signal</keyword>
<keyword evidence="2" id="KW-0472">Membrane</keyword>
<feature type="transmembrane region" description="Helical" evidence="2">
    <location>
        <begin position="152"/>
        <end position="174"/>
    </location>
</feature>
<evidence type="ECO:0000256" key="2">
    <source>
        <dbReference type="SAM" id="Phobius"/>
    </source>
</evidence>
<accession>A0A9W8A8G9</accession>
<sequence length="176" mass="17857">MKFTIATVVLAAATPLAMAMTDYASADKCFTEANCEANEVACVATCFKISETEAKGILTCQSDYIKNADPKATDETAYSNCMDGCFTPYLSDKIPSPSADATGTVADSKTTATSSASSAAKTSSASPKGTASSSAIEGATESSDETSGAFRAAPLAAFGVALGAWATSLMLLYATL</sequence>
<gene>
    <name evidence="4" type="ORF">IWQ60_007004</name>
</gene>
<feature type="chain" id="PRO_5040783480" evidence="3">
    <location>
        <begin position="20"/>
        <end position="176"/>
    </location>
</feature>
<comment type="caution">
    <text evidence="4">The sequence shown here is derived from an EMBL/GenBank/DDBJ whole genome shotgun (WGS) entry which is preliminary data.</text>
</comment>
<name>A0A9W8A8G9_9FUNG</name>
<keyword evidence="5" id="KW-1185">Reference proteome</keyword>
<dbReference type="EMBL" id="JANBPT010000445">
    <property type="protein sequence ID" value="KAJ1920417.1"/>
    <property type="molecule type" value="Genomic_DNA"/>
</dbReference>
<keyword evidence="2" id="KW-1133">Transmembrane helix</keyword>
<feature type="compositionally biased region" description="Low complexity" evidence="1">
    <location>
        <begin position="116"/>
        <end position="135"/>
    </location>
</feature>
<keyword evidence="2" id="KW-0812">Transmembrane</keyword>
<evidence type="ECO:0000313" key="4">
    <source>
        <dbReference type="EMBL" id="KAJ1920417.1"/>
    </source>
</evidence>
<organism evidence="4 5">
    <name type="scientific">Tieghemiomyces parasiticus</name>
    <dbReference type="NCBI Taxonomy" id="78921"/>
    <lineage>
        <taxon>Eukaryota</taxon>
        <taxon>Fungi</taxon>
        <taxon>Fungi incertae sedis</taxon>
        <taxon>Zoopagomycota</taxon>
        <taxon>Kickxellomycotina</taxon>
        <taxon>Dimargaritomycetes</taxon>
        <taxon>Dimargaritales</taxon>
        <taxon>Dimargaritaceae</taxon>
        <taxon>Tieghemiomyces</taxon>
    </lineage>
</organism>
<feature type="region of interest" description="Disordered" evidence="1">
    <location>
        <begin position="116"/>
        <end position="142"/>
    </location>
</feature>